<dbReference type="InterPro" id="IPR044068">
    <property type="entry name" value="CB"/>
</dbReference>
<dbReference type="CDD" id="cd01189">
    <property type="entry name" value="INT_ICEBs1_C_like"/>
    <property type="match status" value="1"/>
</dbReference>
<dbReference type="InterPro" id="IPR004107">
    <property type="entry name" value="Integrase_SAM-like_N"/>
</dbReference>
<gene>
    <name evidence="8" type="ORF">CYK19_05570</name>
</gene>
<dbReference type="RefSeq" id="WP_049538667.1">
    <property type="nucleotide sequence ID" value="NZ_PKID01000005.1"/>
</dbReference>
<evidence type="ECO:0000256" key="4">
    <source>
        <dbReference type="ARBA" id="ARBA00023172"/>
    </source>
</evidence>
<dbReference type="EMBL" id="PKID01000005">
    <property type="protein sequence ID" value="PKZ98647.1"/>
    <property type="molecule type" value="Genomic_DNA"/>
</dbReference>
<dbReference type="Gene3D" id="1.10.150.130">
    <property type="match status" value="1"/>
</dbReference>
<dbReference type="PANTHER" id="PTHR30349">
    <property type="entry name" value="PHAGE INTEGRASE-RELATED"/>
    <property type="match status" value="1"/>
</dbReference>
<dbReference type="SUPFAM" id="SSF56349">
    <property type="entry name" value="DNA breaking-rejoining enzymes"/>
    <property type="match status" value="1"/>
</dbReference>
<evidence type="ECO:0000256" key="2">
    <source>
        <dbReference type="ARBA" id="ARBA00022908"/>
    </source>
</evidence>
<feature type="domain" description="Core-binding (CB)" evidence="7">
    <location>
        <begin position="83"/>
        <end position="165"/>
    </location>
</feature>
<accession>A0A2I1TYE0</accession>
<evidence type="ECO:0000256" key="3">
    <source>
        <dbReference type="ARBA" id="ARBA00023125"/>
    </source>
</evidence>
<proteinExistence type="inferred from homology"/>
<dbReference type="PROSITE" id="PS51898">
    <property type="entry name" value="TYR_RECOMBINASE"/>
    <property type="match status" value="1"/>
</dbReference>
<dbReference type="Gene3D" id="1.10.443.10">
    <property type="entry name" value="Intergrase catalytic core"/>
    <property type="match status" value="1"/>
</dbReference>
<organism evidence="8 9">
    <name type="scientific">Streptococcus mitis</name>
    <dbReference type="NCBI Taxonomy" id="28037"/>
    <lineage>
        <taxon>Bacteria</taxon>
        <taxon>Bacillati</taxon>
        <taxon>Bacillota</taxon>
        <taxon>Bacilli</taxon>
        <taxon>Lactobacillales</taxon>
        <taxon>Streptococcaceae</taxon>
        <taxon>Streptococcus</taxon>
        <taxon>Streptococcus mitis group</taxon>
    </lineage>
</organism>
<evidence type="ECO:0000256" key="1">
    <source>
        <dbReference type="ARBA" id="ARBA00008857"/>
    </source>
</evidence>
<dbReference type="Proteomes" id="UP000234902">
    <property type="component" value="Unassembled WGS sequence"/>
</dbReference>
<comment type="similarity">
    <text evidence="1">Belongs to the 'phage' integrase family.</text>
</comment>
<dbReference type="AlphaFoldDB" id="A0A2I1TYE0"/>
<dbReference type="InterPro" id="IPR011010">
    <property type="entry name" value="DNA_brk_join_enz"/>
</dbReference>
<dbReference type="InterPro" id="IPR013762">
    <property type="entry name" value="Integrase-like_cat_sf"/>
</dbReference>
<keyword evidence="4" id="KW-0233">DNA recombination</keyword>
<protein>
    <submittedName>
        <fullName evidence="8">Site-specific integrase</fullName>
    </submittedName>
</protein>
<keyword evidence="2" id="KW-0229">DNA integration</keyword>
<dbReference type="InterPro" id="IPR050090">
    <property type="entry name" value="Tyrosine_recombinase_XerCD"/>
</dbReference>
<evidence type="ECO:0000313" key="8">
    <source>
        <dbReference type="EMBL" id="PKZ98647.1"/>
    </source>
</evidence>
<dbReference type="GO" id="GO:0006310">
    <property type="term" value="P:DNA recombination"/>
    <property type="evidence" value="ECO:0007669"/>
    <property type="project" value="UniProtKB-KW"/>
</dbReference>
<dbReference type="PANTHER" id="PTHR30349:SF64">
    <property type="entry name" value="PROPHAGE INTEGRASE INTD-RELATED"/>
    <property type="match status" value="1"/>
</dbReference>
<feature type="domain" description="Tyr recombinase" evidence="6">
    <location>
        <begin position="199"/>
        <end position="410"/>
    </location>
</feature>
<keyword evidence="3 5" id="KW-0238">DNA-binding</keyword>
<dbReference type="InterPro" id="IPR010998">
    <property type="entry name" value="Integrase_recombinase_N"/>
</dbReference>
<evidence type="ECO:0000259" key="7">
    <source>
        <dbReference type="PROSITE" id="PS51900"/>
    </source>
</evidence>
<sequence length="421" mass="48223">MNIEKIIHKGKTVLKKVKDNGEISYSVKSVYLGLDIKTGKPVKTTVTAKTLRSLDRKIIQAKIDWEENGSTRKETFSIATLSDLAELWFSNYETWVSSDNTLNRVRNYLDTYILPKFGHYQPDKITSSDIQNWINNLAQKSKESVDAGNKRAKKGSAKDFGAIAHKLREIFDFGITHFELKYNPVQSIKIPPKPKSNQKRIMVLHDEDLTSWLNFVDTLPNTRANRRFKVICDSLLASGMRINELLALTIYDLNFESSEILVTKTLVWKNANPKLGLKGKVVCKNTPKSDSGNRKIAVPYQIIEQLQNFHDEMNLYFKKNGLSKSKLIFPTIYGNYMCDRNERATLKKRLVALGLPDYGFHLFRHTHASMMLNAGMNWKELQHRMGHKSIKTTMDIYAELAPKNQTQAVDIYLNKIAELTS</sequence>
<reference evidence="8 9" key="1">
    <citation type="submission" date="2017-12" db="EMBL/GenBank/DDBJ databases">
        <title>Phylogenetic diversity of female urinary microbiome.</title>
        <authorList>
            <person name="Thomas-White K."/>
            <person name="Wolfe A.J."/>
        </authorList>
    </citation>
    <scope>NUCLEOTIDE SEQUENCE [LARGE SCALE GENOMIC DNA]</scope>
    <source>
        <strain evidence="8 9">UMB0079</strain>
    </source>
</reference>
<evidence type="ECO:0000256" key="5">
    <source>
        <dbReference type="PROSITE-ProRule" id="PRU01248"/>
    </source>
</evidence>
<name>A0A2I1TYE0_STRMT</name>
<comment type="caution">
    <text evidence="8">The sequence shown here is derived from an EMBL/GenBank/DDBJ whole genome shotgun (WGS) entry which is preliminary data.</text>
</comment>
<dbReference type="GO" id="GO:0015074">
    <property type="term" value="P:DNA integration"/>
    <property type="evidence" value="ECO:0007669"/>
    <property type="project" value="UniProtKB-KW"/>
</dbReference>
<dbReference type="Pfam" id="PF14659">
    <property type="entry name" value="Phage_int_SAM_3"/>
    <property type="match status" value="1"/>
</dbReference>
<dbReference type="InterPro" id="IPR002104">
    <property type="entry name" value="Integrase_catalytic"/>
</dbReference>
<evidence type="ECO:0000313" key="9">
    <source>
        <dbReference type="Proteomes" id="UP000234902"/>
    </source>
</evidence>
<dbReference type="Pfam" id="PF00589">
    <property type="entry name" value="Phage_integrase"/>
    <property type="match status" value="1"/>
</dbReference>
<evidence type="ECO:0000259" key="6">
    <source>
        <dbReference type="PROSITE" id="PS51898"/>
    </source>
</evidence>
<dbReference type="GO" id="GO:0003677">
    <property type="term" value="F:DNA binding"/>
    <property type="evidence" value="ECO:0007669"/>
    <property type="project" value="UniProtKB-UniRule"/>
</dbReference>
<dbReference type="PROSITE" id="PS51900">
    <property type="entry name" value="CB"/>
    <property type="match status" value="1"/>
</dbReference>